<reference evidence="1 2" key="1">
    <citation type="journal article" date="2011" name="J. Bacteriol.">
        <title>Whole-genome sequences of thirteen isolates of Borrelia burgdorferi.</title>
        <authorList>
            <person name="Schutzer S.E."/>
            <person name="Fraser-Liggett C.M."/>
            <person name="Casjens S.R."/>
            <person name="Qiu W.G."/>
            <person name="Dunn J.J."/>
            <person name="Mongodin E.F."/>
            <person name="Luft B.J."/>
        </authorList>
    </citation>
    <scope>NUCLEOTIDE SEQUENCE [LARGE SCALE GENOMIC DNA]</scope>
    <source>
        <strain evidence="1 2">ZS7</strain>
    </source>
</reference>
<protein>
    <submittedName>
        <fullName evidence="1">Uncharacterized protein</fullName>
    </submittedName>
</protein>
<gene>
    <name evidence="1" type="ordered locus">BbuZS7_0553</name>
</gene>
<evidence type="ECO:0000313" key="1">
    <source>
        <dbReference type="EMBL" id="ACK74458.1"/>
    </source>
</evidence>
<dbReference type="KEGG" id="bbz:BbuZS7_0553"/>
<evidence type="ECO:0000313" key="2">
    <source>
        <dbReference type="Proteomes" id="UP000006901"/>
    </source>
</evidence>
<sequence>MIRLKVLILCLFGIFVLNGFADTNFEFNFGGGVAFPVSPFSSFYNEALEINAKLKQNLPSDLSPIEKEEIVQNFSDLANIAKAGIRYGTYAQFGAKFDDFVSIGFELLFNINLLKAIKRSDGTANENFSFIMAITPRFYTKLDFFVLALAFFTGPKINIATSSADSVLAELGTMGWDIGARLSFSFLILEGYYVWNIKNPKFSDFKFGVGFEFGIV</sequence>
<name>A0A0H3C1V1_BORBZ</name>
<proteinExistence type="predicted"/>
<dbReference type="RefSeq" id="WP_012597308.1">
    <property type="nucleotide sequence ID" value="NC_011728.1"/>
</dbReference>
<dbReference type="EMBL" id="CP001205">
    <property type="protein sequence ID" value="ACK74458.1"/>
    <property type="molecule type" value="Genomic_DNA"/>
</dbReference>
<accession>A0A0H3C1V1</accession>
<dbReference type="AlphaFoldDB" id="A0A0H3C1V1"/>
<organism evidence="1 2">
    <name type="scientific">Borreliella burgdorferi (strain ZS7)</name>
    <name type="common">Borrelia burgdorferi</name>
    <dbReference type="NCBI Taxonomy" id="445985"/>
    <lineage>
        <taxon>Bacteria</taxon>
        <taxon>Pseudomonadati</taxon>
        <taxon>Spirochaetota</taxon>
        <taxon>Spirochaetia</taxon>
        <taxon>Spirochaetales</taxon>
        <taxon>Borreliaceae</taxon>
        <taxon>Borreliella</taxon>
    </lineage>
</organism>
<dbReference type="Proteomes" id="UP000006901">
    <property type="component" value="Chromosome"/>
</dbReference>
<dbReference type="HOGENOM" id="CLU_1275654_0_0_12"/>